<proteinExistence type="predicted"/>
<dbReference type="Proteomes" id="UP000007814">
    <property type="component" value="Unassembled WGS sequence"/>
</dbReference>
<accession>J3AAY6</accession>
<dbReference type="AlphaFoldDB" id="J3AAY6"/>
<dbReference type="RefSeq" id="WP_003782615.1">
    <property type="nucleotide sequence ID" value="NZ_ALJK01000121.1"/>
</dbReference>
<sequence>MSLLTGRKALLVYTGRKDGLGNRVRALLSAQELARVEDRDLYYVWSTDQYFGPRMDELWHFDEGTAVSRLTSRALMPLARLRQPKGVQITPVLRRAHLWQIHSHGLPITWEDPSWKGGAEEGVARTGPRPWTERLRELTPVDEIADQVRSLYDAHLRGRPYVGIQVRTHAVSHAKTIESSPVEWFANRMRQIRADHPDVPFFLSCDTPEAQEQLAGEFDGCVFLTDKGGYNTIKGVRSGLVDLYLLASSQHLIGASFSSFVEMAVFLCDGVVPFERPDQPFEGELSLSLGLADDPLPPRPALMPCVVGAESGIFRVALQLFSRATRELQAWADQRPRSSSTIRAMVAR</sequence>
<dbReference type="eggNOG" id="ENOG50320KZ">
    <property type="taxonomic scope" value="Bacteria"/>
</dbReference>
<gene>
    <name evidence="1" type="ORF">HMPREF1129_0108</name>
</gene>
<reference evidence="1 2" key="1">
    <citation type="submission" date="2012-07" db="EMBL/GenBank/DDBJ databases">
        <authorList>
            <person name="Durkin A.S."/>
            <person name="McCorrison J."/>
            <person name="Torralba M."/>
            <person name="Gillis M."/>
            <person name="Methe B."/>
            <person name="Sutton G."/>
            <person name="Nelson K.E."/>
        </authorList>
    </citation>
    <scope>NUCLEOTIDE SEQUENCE [LARGE SCALE GENOMIC DNA]</scope>
    <source>
        <strain evidence="2">ATCC 12104 / DSM 43013 / CCUG 2238 / JCM 8349 / NCTC 10301 / Howell 279</strain>
    </source>
</reference>
<name>J3AAY6_ACTNH</name>
<comment type="caution">
    <text evidence="1">The sequence shown here is derived from an EMBL/GenBank/DDBJ whole genome shotgun (WGS) entry which is preliminary data.</text>
</comment>
<organism evidence="1 2">
    <name type="scientific">Actinomyces naeslundii (strain ATCC 12104 / DSM 43013 / CCUG 2238 / JCM 8349 / NCTC 10301 / Howell 279)</name>
    <dbReference type="NCBI Taxonomy" id="1115803"/>
    <lineage>
        <taxon>Bacteria</taxon>
        <taxon>Bacillati</taxon>
        <taxon>Actinomycetota</taxon>
        <taxon>Actinomycetes</taxon>
        <taxon>Actinomycetales</taxon>
        <taxon>Actinomycetaceae</taxon>
        <taxon>Actinomyces</taxon>
    </lineage>
</organism>
<evidence type="ECO:0000313" key="1">
    <source>
        <dbReference type="EMBL" id="EJN84863.1"/>
    </source>
</evidence>
<dbReference type="PATRIC" id="fig|1115803.3.peg.1322"/>
<evidence type="ECO:0000313" key="2">
    <source>
        <dbReference type="Proteomes" id="UP000007814"/>
    </source>
</evidence>
<protein>
    <submittedName>
        <fullName evidence="1">Uncharacterized protein</fullName>
    </submittedName>
</protein>
<dbReference type="EMBL" id="ALJK01000121">
    <property type="protein sequence ID" value="EJN84863.1"/>
    <property type="molecule type" value="Genomic_DNA"/>
</dbReference>
<dbReference type="Gene3D" id="3.40.50.11350">
    <property type="match status" value="1"/>
</dbReference>